<evidence type="ECO:0000256" key="18">
    <source>
        <dbReference type="ARBA" id="ARBA00043210"/>
    </source>
</evidence>
<dbReference type="GO" id="GO:0016787">
    <property type="term" value="F:hydrolase activity"/>
    <property type="evidence" value="ECO:0007669"/>
    <property type="project" value="UniProtKB-KW"/>
</dbReference>
<dbReference type="InterPro" id="IPR006683">
    <property type="entry name" value="Thioestr_dom"/>
</dbReference>
<evidence type="ECO:0000256" key="6">
    <source>
        <dbReference type="ARBA" id="ARBA00022703"/>
    </source>
</evidence>
<evidence type="ECO:0000256" key="21">
    <source>
        <dbReference type="ARBA" id="ARBA00047969"/>
    </source>
</evidence>
<keyword evidence="4" id="KW-1003">Cell membrane</keyword>
<dbReference type="PANTHER" id="PTHR12418">
    <property type="entry name" value="ACYL-COENZYME A THIOESTERASE THEM4"/>
    <property type="match status" value="1"/>
</dbReference>
<keyword evidence="11" id="KW-0472">Membrane</keyword>
<evidence type="ECO:0000256" key="13">
    <source>
        <dbReference type="ARBA" id="ARBA00035852"/>
    </source>
</evidence>
<evidence type="ECO:0000256" key="11">
    <source>
        <dbReference type="ARBA" id="ARBA00023136"/>
    </source>
</evidence>
<dbReference type="InterPro" id="IPR029069">
    <property type="entry name" value="HotDog_dom_sf"/>
</dbReference>
<accession>A0A329KVA2</accession>
<evidence type="ECO:0000256" key="5">
    <source>
        <dbReference type="ARBA" id="ARBA00022490"/>
    </source>
</evidence>
<dbReference type="Proteomes" id="UP000250347">
    <property type="component" value="Unassembled WGS sequence"/>
</dbReference>
<evidence type="ECO:0000256" key="8">
    <source>
        <dbReference type="ARBA" id="ARBA00022832"/>
    </source>
</evidence>
<comment type="subcellular location">
    <subcellularLocation>
        <location evidence="3">Cell projection</location>
        <location evidence="3">Ruffle membrane</location>
    </subcellularLocation>
    <subcellularLocation>
        <location evidence="2">Cytoplasm</location>
    </subcellularLocation>
    <subcellularLocation>
        <location evidence="1">Membrane</location>
        <topology evidence="1">Peripheral membrane protein</topology>
    </subcellularLocation>
</comment>
<evidence type="ECO:0000256" key="23">
    <source>
        <dbReference type="ARBA" id="ARBA00048180"/>
    </source>
</evidence>
<evidence type="ECO:0000256" key="22">
    <source>
        <dbReference type="ARBA" id="ARBA00048074"/>
    </source>
</evidence>
<evidence type="ECO:0000256" key="14">
    <source>
        <dbReference type="ARBA" id="ARBA00037002"/>
    </source>
</evidence>
<evidence type="ECO:0000313" key="26">
    <source>
        <dbReference type="Proteomes" id="UP000250347"/>
    </source>
</evidence>
<dbReference type="RefSeq" id="WP_112707464.1">
    <property type="nucleotide sequence ID" value="NZ_QMEU01000008.1"/>
</dbReference>
<name>A0A329KVA2_9MYCO</name>
<sequence length="204" mass="21559">MHDPTPCIDFSQLESVYAPLAESVRRLLDISIRTEAGPAAVAAAIARIDSATDELSDALLPGPFGVHRTPDGQTIAWGNAVVGLRNPVAPPLVIHHDPDGLVWSEFVLGAAYEGPPGTVHGGVCALVLDHVLGATAHQPNRPAYTGTLTLRYRRPTALGRPLRAEARVDRVDGVKIFAVGQLADDQGVTVEAEGVFIHPKQPPA</sequence>
<evidence type="ECO:0000256" key="17">
    <source>
        <dbReference type="ARBA" id="ARBA00040123"/>
    </source>
</evidence>
<evidence type="ECO:0000313" key="25">
    <source>
        <dbReference type="EMBL" id="RAU98542.1"/>
    </source>
</evidence>
<dbReference type="GO" id="GO:0006631">
    <property type="term" value="P:fatty acid metabolic process"/>
    <property type="evidence" value="ECO:0007669"/>
    <property type="project" value="UniProtKB-KW"/>
</dbReference>
<evidence type="ECO:0000256" key="19">
    <source>
        <dbReference type="ARBA" id="ARBA00047588"/>
    </source>
</evidence>
<protein>
    <recommendedName>
        <fullName evidence="17">Acyl-coenzyme A thioesterase THEM4</fullName>
        <ecNumber evidence="16">3.1.2.2</ecNumber>
    </recommendedName>
    <alternativeName>
        <fullName evidence="18">Thioesterase superfamily member 4</fullName>
    </alternativeName>
</protein>
<comment type="catalytic activity">
    <reaction evidence="20">
        <text>hexadecanoyl-CoA + H2O = hexadecanoate + CoA + H(+)</text>
        <dbReference type="Rhea" id="RHEA:16645"/>
        <dbReference type="ChEBI" id="CHEBI:7896"/>
        <dbReference type="ChEBI" id="CHEBI:15377"/>
        <dbReference type="ChEBI" id="CHEBI:15378"/>
        <dbReference type="ChEBI" id="CHEBI:57287"/>
        <dbReference type="ChEBI" id="CHEBI:57379"/>
        <dbReference type="EC" id="3.1.2.2"/>
    </reaction>
    <physiologicalReaction direction="left-to-right" evidence="20">
        <dbReference type="Rhea" id="RHEA:16646"/>
    </physiologicalReaction>
</comment>
<dbReference type="EMBL" id="QMEU01000008">
    <property type="protein sequence ID" value="RAU98542.1"/>
    <property type="molecule type" value="Genomic_DNA"/>
</dbReference>
<keyword evidence="6" id="KW-0053">Apoptosis</keyword>
<dbReference type="Pfam" id="PF03061">
    <property type="entry name" value="4HBT"/>
    <property type="match status" value="1"/>
</dbReference>
<evidence type="ECO:0000256" key="16">
    <source>
        <dbReference type="ARBA" id="ARBA00038848"/>
    </source>
</evidence>
<comment type="catalytic activity">
    <reaction evidence="13">
        <text>(5Z,8Z,11Z,14Z)-eicosatetraenoyl-CoA + H2O = (5Z,8Z,11Z,14Z)-eicosatetraenoate + CoA + H(+)</text>
        <dbReference type="Rhea" id="RHEA:40151"/>
        <dbReference type="ChEBI" id="CHEBI:15377"/>
        <dbReference type="ChEBI" id="CHEBI:15378"/>
        <dbReference type="ChEBI" id="CHEBI:32395"/>
        <dbReference type="ChEBI" id="CHEBI:57287"/>
        <dbReference type="ChEBI" id="CHEBI:57368"/>
    </reaction>
    <physiologicalReaction direction="left-to-right" evidence="13">
        <dbReference type="Rhea" id="RHEA:40152"/>
    </physiologicalReaction>
</comment>
<feature type="domain" description="Thioesterase" evidence="24">
    <location>
        <begin position="117"/>
        <end position="189"/>
    </location>
</feature>
<evidence type="ECO:0000256" key="20">
    <source>
        <dbReference type="ARBA" id="ARBA00047734"/>
    </source>
</evidence>
<gene>
    <name evidence="25" type="ORF">DQP58_05445</name>
</gene>
<dbReference type="Gene3D" id="3.10.129.10">
    <property type="entry name" value="Hotdog Thioesterase"/>
    <property type="match status" value="1"/>
</dbReference>
<dbReference type="PANTHER" id="PTHR12418:SF19">
    <property type="entry name" value="ACYL-COENZYME A THIOESTERASE THEM4"/>
    <property type="match status" value="1"/>
</dbReference>
<evidence type="ECO:0000256" key="9">
    <source>
        <dbReference type="ARBA" id="ARBA00022946"/>
    </source>
</evidence>
<comment type="catalytic activity">
    <reaction evidence="19">
        <text>octanoyl-CoA + H2O = octanoate + CoA + H(+)</text>
        <dbReference type="Rhea" id="RHEA:30143"/>
        <dbReference type="ChEBI" id="CHEBI:15377"/>
        <dbReference type="ChEBI" id="CHEBI:15378"/>
        <dbReference type="ChEBI" id="CHEBI:25646"/>
        <dbReference type="ChEBI" id="CHEBI:57287"/>
        <dbReference type="ChEBI" id="CHEBI:57386"/>
    </reaction>
    <physiologicalReaction direction="left-to-right" evidence="19">
        <dbReference type="Rhea" id="RHEA:30144"/>
    </physiologicalReaction>
</comment>
<evidence type="ECO:0000256" key="15">
    <source>
        <dbReference type="ARBA" id="ARBA00038456"/>
    </source>
</evidence>
<comment type="catalytic activity">
    <reaction evidence="14">
        <text>(9Z)-octadecenoyl-CoA + H2O = (9Z)-octadecenoate + CoA + H(+)</text>
        <dbReference type="Rhea" id="RHEA:40139"/>
        <dbReference type="ChEBI" id="CHEBI:15377"/>
        <dbReference type="ChEBI" id="CHEBI:15378"/>
        <dbReference type="ChEBI" id="CHEBI:30823"/>
        <dbReference type="ChEBI" id="CHEBI:57287"/>
        <dbReference type="ChEBI" id="CHEBI:57387"/>
    </reaction>
    <physiologicalReaction direction="left-to-right" evidence="14">
        <dbReference type="Rhea" id="RHEA:40140"/>
    </physiologicalReaction>
</comment>
<keyword evidence="8" id="KW-0276">Fatty acid metabolism</keyword>
<evidence type="ECO:0000256" key="3">
    <source>
        <dbReference type="ARBA" id="ARBA00004632"/>
    </source>
</evidence>
<comment type="catalytic activity">
    <reaction evidence="22">
        <text>dodecanoyl-CoA + H2O = dodecanoate + CoA + H(+)</text>
        <dbReference type="Rhea" id="RHEA:30135"/>
        <dbReference type="ChEBI" id="CHEBI:15377"/>
        <dbReference type="ChEBI" id="CHEBI:15378"/>
        <dbReference type="ChEBI" id="CHEBI:18262"/>
        <dbReference type="ChEBI" id="CHEBI:57287"/>
        <dbReference type="ChEBI" id="CHEBI:57375"/>
    </reaction>
    <physiologicalReaction direction="left-to-right" evidence="22">
        <dbReference type="Rhea" id="RHEA:30136"/>
    </physiologicalReaction>
</comment>
<evidence type="ECO:0000256" key="4">
    <source>
        <dbReference type="ARBA" id="ARBA00022475"/>
    </source>
</evidence>
<keyword evidence="5" id="KW-0963">Cytoplasm</keyword>
<comment type="catalytic activity">
    <reaction evidence="23">
        <text>tetradecanoyl-CoA + H2O = tetradecanoate + CoA + H(+)</text>
        <dbReference type="Rhea" id="RHEA:40119"/>
        <dbReference type="ChEBI" id="CHEBI:15377"/>
        <dbReference type="ChEBI" id="CHEBI:15378"/>
        <dbReference type="ChEBI" id="CHEBI:30807"/>
        <dbReference type="ChEBI" id="CHEBI:57287"/>
        <dbReference type="ChEBI" id="CHEBI:57385"/>
    </reaction>
    <physiologicalReaction direction="left-to-right" evidence="23">
        <dbReference type="Rhea" id="RHEA:40120"/>
    </physiologicalReaction>
</comment>
<dbReference type="CDD" id="cd03443">
    <property type="entry name" value="PaaI_thioesterase"/>
    <property type="match status" value="1"/>
</dbReference>
<dbReference type="InterPro" id="IPR052365">
    <property type="entry name" value="THEM4/THEM5_acyl-CoA_thioest"/>
</dbReference>
<dbReference type="GO" id="GO:0005737">
    <property type="term" value="C:cytoplasm"/>
    <property type="evidence" value="ECO:0007669"/>
    <property type="project" value="UniProtKB-SubCell"/>
</dbReference>
<comment type="similarity">
    <text evidence="15">Belongs to the THEM4/THEM5 thioesterase family.</text>
</comment>
<keyword evidence="7" id="KW-0378">Hydrolase</keyword>
<evidence type="ECO:0000256" key="12">
    <source>
        <dbReference type="ARBA" id="ARBA00023273"/>
    </source>
</evidence>
<dbReference type="AlphaFoldDB" id="A0A329KVA2"/>
<evidence type="ECO:0000256" key="2">
    <source>
        <dbReference type="ARBA" id="ARBA00004496"/>
    </source>
</evidence>
<keyword evidence="12" id="KW-0966">Cell projection</keyword>
<evidence type="ECO:0000259" key="24">
    <source>
        <dbReference type="Pfam" id="PF03061"/>
    </source>
</evidence>
<organism evidence="25 26">
    <name type="scientific">Mycobacterium colombiense</name>
    <dbReference type="NCBI Taxonomy" id="339268"/>
    <lineage>
        <taxon>Bacteria</taxon>
        <taxon>Bacillati</taxon>
        <taxon>Actinomycetota</taxon>
        <taxon>Actinomycetes</taxon>
        <taxon>Mycobacteriales</taxon>
        <taxon>Mycobacteriaceae</taxon>
        <taxon>Mycobacterium</taxon>
        <taxon>Mycobacterium avium complex (MAC)</taxon>
    </lineage>
</organism>
<comment type="catalytic activity">
    <reaction evidence="21">
        <text>decanoyl-CoA + H2O = decanoate + CoA + H(+)</text>
        <dbReference type="Rhea" id="RHEA:40059"/>
        <dbReference type="ChEBI" id="CHEBI:15377"/>
        <dbReference type="ChEBI" id="CHEBI:15378"/>
        <dbReference type="ChEBI" id="CHEBI:27689"/>
        <dbReference type="ChEBI" id="CHEBI:57287"/>
        <dbReference type="ChEBI" id="CHEBI:61430"/>
    </reaction>
    <physiologicalReaction direction="left-to-right" evidence="21">
        <dbReference type="Rhea" id="RHEA:40060"/>
    </physiologicalReaction>
</comment>
<reference evidence="25 26" key="1">
    <citation type="submission" date="2018-06" db="EMBL/GenBank/DDBJ databases">
        <title>NTM in soil in Japan.</title>
        <authorList>
            <person name="Ohya K."/>
        </authorList>
    </citation>
    <scope>NUCLEOTIDE SEQUENCE [LARGE SCALE GENOMIC DNA]</scope>
    <source>
        <strain evidence="25 26">GF76</strain>
    </source>
</reference>
<keyword evidence="9" id="KW-0809">Transit peptide</keyword>
<dbReference type="EC" id="3.1.2.2" evidence="16"/>
<keyword evidence="10" id="KW-0443">Lipid metabolism</keyword>
<evidence type="ECO:0000256" key="10">
    <source>
        <dbReference type="ARBA" id="ARBA00023098"/>
    </source>
</evidence>
<evidence type="ECO:0000256" key="1">
    <source>
        <dbReference type="ARBA" id="ARBA00004170"/>
    </source>
</evidence>
<dbReference type="SUPFAM" id="SSF54637">
    <property type="entry name" value="Thioesterase/thiol ester dehydrase-isomerase"/>
    <property type="match status" value="1"/>
</dbReference>
<comment type="caution">
    <text evidence="25">The sequence shown here is derived from an EMBL/GenBank/DDBJ whole genome shotgun (WGS) entry which is preliminary data.</text>
</comment>
<evidence type="ECO:0000256" key="7">
    <source>
        <dbReference type="ARBA" id="ARBA00022801"/>
    </source>
</evidence>
<dbReference type="GO" id="GO:0016020">
    <property type="term" value="C:membrane"/>
    <property type="evidence" value="ECO:0007669"/>
    <property type="project" value="UniProtKB-SubCell"/>
</dbReference>
<proteinExistence type="inferred from homology"/>